<keyword evidence="2" id="KW-0326">Glycosidase</keyword>
<dbReference type="InterPro" id="IPR029483">
    <property type="entry name" value="GH97_C"/>
</dbReference>
<dbReference type="InterPro" id="IPR013785">
    <property type="entry name" value="Aldolase_TIM"/>
</dbReference>
<evidence type="ECO:0000256" key="1">
    <source>
        <dbReference type="ARBA" id="ARBA00022801"/>
    </source>
</evidence>
<sequence>MRSALLVSLLLVLGLAPPAEAAPQSWKLTNGDVAATVTLHDNGTLSLIVAKGATTVLNPSALGIRTSAADLSTGLAFAGRTDRRVQETYATASGRRKQHQVDANETTLRFTKGAEKLDVVFRVSADGLGYRYVLGKSATVTGEASEYAVPPSARAVLLPWDNGRQDYENIHVHTTVGAAQQVAYGYPSLFQVDGTWLLVTESDMTGNYGASRITLSGGKFRVTLPDANTASNGTTPWRVLIVGDLPTVVESDLSTDLASPSKIGDMSWVKPGTSAWSWWGDGTGDLALQKRYVDYAAKQGWEYILVDSGWKTWSASQVQELIRYGTARKVGVQLWVHYSDLDTASERDSKLPLWHSWGAAGLKIDFMNSDSQARMKWYDAILAATAKNKLLVNFHGSTVPRGTERTWPHVMSFEAVRGAEGIKPKPGKVPYPVSHYLTLPFTRNLAGSMDFTPVTFSAVRDNSEAAELALSVVFESGLQNFADKIANYPKYPIAERLLKTVPAAWDDTKLLEGDPGKLAVFARRSGAEWYVGANVAGAARTLDVPLAFLGSGTWQAEIFNDNADRKLTFSTRTVTAGGTLSLPVARDGGFTVRFVQPARP</sequence>
<accession>A0A563EHM7</accession>
<dbReference type="InterPro" id="IPR014718">
    <property type="entry name" value="GH-type_carb-bd"/>
</dbReference>
<evidence type="ECO:0000313" key="7">
    <source>
        <dbReference type="EMBL" id="TWP46129.1"/>
    </source>
</evidence>
<dbReference type="PANTHER" id="PTHR35803:SF2">
    <property type="entry name" value="RETAINING ALPHA-GALACTOSIDASE"/>
    <property type="match status" value="1"/>
</dbReference>
<name>A0A563EHM7_9PSEU</name>
<dbReference type="Pfam" id="PF14508">
    <property type="entry name" value="GH97_N"/>
    <property type="match status" value="1"/>
</dbReference>
<evidence type="ECO:0000259" key="4">
    <source>
        <dbReference type="Pfam" id="PF10566"/>
    </source>
</evidence>
<evidence type="ECO:0000259" key="5">
    <source>
        <dbReference type="Pfam" id="PF14508"/>
    </source>
</evidence>
<reference evidence="7 8" key="1">
    <citation type="submission" date="2019-07" db="EMBL/GenBank/DDBJ databases">
        <title>Lentzea xizangensis sp. nov., isolated from Qinghai-Tibetan Plateau Soils.</title>
        <authorList>
            <person name="Huang J."/>
        </authorList>
    </citation>
    <scope>NUCLEOTIDE SEQUENCE [LARGE SCALE GENOMIC DNA]</scope>
    <source>
        <strain evidence="7 8">FXJ1.1311</strain>
    </source>
</reference>
<dbReference type="InterPro" id="IPR052720">
    <property type="entry name" value="Glycosyl_hydrolase_97"/>
</dbReference>
<keyword evidence="3" id="KW-0732">Signal</keyword>
<comment type="caution">
    <text evidence="7">The sequence shown here is derived from an EMBL/GenBank/DDBJ whole genome shotgun (WGS) entry which is preliminary data.</text>
</comment>
<feature type="domain" description="Glycosyl-hydrolase 97 C-terminal oligomerisation" evidence="6">
    <location>
        <begin position="504"/>
        <end position="594"/>
    </location>
</feature>
<organism evidence="7 8">
    <name type="scientific">Lentzea tibetensis</name>
    <dbReference type="NCBI Taxonomy" id="2591470"/>
    <lineage>
        <taxon>Bacteria</taxon>
        <taxon>Bacillati</taxon>
        <taxon>Actinomycetota</taxon>
        <taxon>Actinomycetes</taxon>
        <taxon>Pseudonocardiales</taxon>
        <taxon>Pseudonocardiaceae</taxon>
        <taxon>Lentzea</taxon>
    </lineage>
</organism>
<evidence type="ECO:0000313" key="8">
    <source>
        <dbReference type="Proteomes" id="UP000316639"/>
    </source>
</evidence>
<gene>
    <name evidence="7" type="ORF">FKR81_36985</name>
</gene>
<dbReference type="Pfam" id="PF10566">
    <property type="entry name" value="Glyco_hydro_97"/>
    <property type="match status" value="1"/>
</dbReference>
<dbReference type="SUPFAM" id="SSF51445">
    <property type="entry name" value="(Trans)glycosidases"/>
    <property type="match status" value="1"/>
</dbReference>
<dbReference type="InterPro" id="IPR019563">
    <property type="entry name" value="GH97_catalytic"/>
</dbReference>
<feature type="signal peptide" evidence="3">
    <location>
        <begin position="1"/>
        <end position="21"/>
    </location>
</feature>
<evidence type="ECO:0000259" key="6">
    <source>
        <dbReference type="Pfam" id="PF14509"/>
    </source>
</evidence>
<dbReference type="GO" id="GO:0016798">
    <property type="term" value="F:hydrolase activity, acting on glycosyl bonds"/>
    <property type="evidence" value="ECO:0007669"/>
    <property type="project" value="UniProtKB-KW"/>
</dbReference>
<keyword evidence="8" id="KW-1185">Reference proteome</keyword>
<dbReference type="Gene3D" id="2.60.40.1180">
    <property type="entry name" value="Golgi alpha-mannosidase II"/>
    <property type="match status" value="1"/>
</dbReference>
<dbReference type="PANTHER" id="PTHR35803">
    <property type="entry name" value="GLUCAN 1,4-ALPHA-GLUCOSIDASE SUSB-RELATED"/>
    <property type="match status" value="1"/>
</dbReference>
<feature type="domain" description="Glycosyl-hydrolase 97 catalytic" evidence="4">
    <location>
        <begin position="287"/>
        <end position="416"/>
    </location>
</feature>
<dbReference type="Proteomes" id="UP000316639">
    <property type="component" value="Unassembled WGS sequence"/>
</dbReference>
<proteinExistence type="predicted"/>
<dbReference type="OrthoDB" id="57532at2"/>
<dbReference type="AlphaFoldDB" id="A0A563EHM7"/>
<keyword evidence="1 7" id="KW-0378">Hydrolase</keyword>
<feature type="chain" id="PRO_5021925752" evidence="3">
    <location>
        <begin position="22"/>
        <end position="600"/>
    </location>
</feature>
<dbReference type="GO" id="GO:0030246">
    <property type="term" value="F:carbohydrate binding"/>
    <property type="evidence" value="ECO:0007669"/>
    <property type="project" value="InterPro"/>
</dbReference>
<dbReference type="InterPro" id="IPR013780">
    <property type="entry name" value="Glyco_hydro_b"/>
</dbReference>
<dbReference type="InterPro" id="IPR029486">
    <property type="entry name" value="GH97_N"/>
</dbReference>
<dbReference type="RefSeq" id="WP_146358900.1">
    <property type="nucleotide sequence ID" value="NZ_VOBR01000035.1"/>
</dbReference>
<dbReference type="Gene3D" id="2.70.98.10">
    <property type="match status" value="1"/>
</dbReference>
<protein>
    <submittedName>
        <fullName evidence="7">Glycoside hydrolase family 97 protein</fullName>
    </submittedName>
</protein>
<evidence type="ECO:0000256" key="3">
    <source>
        <dbReference type="SAM" id="SignalP"/>
    </source>
</evidence>
<evidence type="ECO:0000256" key="2">
    <source>
        <dbReference type="ARBA" id="ARBA00023295"/>
    </source>
</evidence>
<dbReference type="InterPro" id="IPR017853">
    <property type="entry name" value="GH"/>
</dbReference>
<dbReference type="Pfam" id="PF14509">
    <property type="entry name" value="GH97_C"/>
    <property type="match status" value="1"/>
</dbReference>
<feature type="domain" description="Glycosyl-hydrolase 97 N-terminal" evidence="5">
    <location>
        <begin position="30"/>
        <end position="260"/>
    </location>
</feature>
<dbReference type="Gene3D" id="3.20.20.70">
    <property type="entry name" value="Aldolase class I"/>
    <property type="match status" value="1"/>
</dbReference>
<dbReference type="EMBL" id="VOBR01000035">
    <property type="protein sequence ID" value="TWP46129.1"/>
    <property type="molecule type" value="Genomic_DNA"/>
</dbReference>